<name>A0A8T2Q7Z2_CERRI</name>
<evidence type="ECO:0000313" key="2">
    <source>
        <dbReference type="Proteomes" id="UP000825935"/>
    </source>
</evidence>
<reference evidence="1" key="1">
    <citation type="submission" date="2021-08" db="EMBL/GenBank/DDBJ databases">
        <title>WGS assembly of Ceratopteris richardii.</title>
        <authorList>
            <person name="Marchant D.B."/>
            <person name="Chen G."/>
            <person name="Jenkins J."/>
            <person name="Shu S."/>
            <person name="Leebens-Mack J."/>
            <person name="Grimwood J."/>
            <person name="Schmutz J."/>
            <person name="Soltis P."/>
            <person name="Soltis D."/>
            <person name="Chen Z.-H."/>
        </authorList>
    </citation>
    <scope>NUCLEOTIDE SEQUENCE</scope>
    <source>
        <strain evidence="1">Whitten #5841</strain>
        <tissue evidence="1">Leaf</tissue>
    </source>
</reference>
<gene>
    <name evidence="1" type="ORF">KP509_37G030100</name>
</gene>
<proteinExistence type="predicted"/>
<evidence type="ECO:0000313" key="1">
    <source>
        <dbReference type="EMBL" id="KAH7279673.1"/>
    </source>
</evidence>
<comment type="caution">
    <text evidence="1">The sequence shown here is derived from an EMBL/GenBank/DDBJ whole genome shotgun (WGS) entry which is preliminary data.</text>
</comment>
<sequence>MSGWAERGLRRRRRKRQADRWRSGGWRRIYGWRRGRLRSRRPAERRLEVVGGAAELWRADRRRLQYRGWRRLLETPGCGRWKGVVGVEGNGRRGRGHRRSEGREWAVAGNMGRGLWRHGERRGGWGEDGGAEAGEGEGRTRLRGRRRLRVGVGWKARGGEVGYQGSPVGLGGKLVEGGVGRRLGVEQGFWGRRRGGRGFGRGGGGVVGRGWRRGVE</sequence>
<protein>
    <submittedName>
        <fullName evidence="1">Uncharacterized protein</fullName>
    </submittedName>
</protein>
<accession>A0A8T2Q7Z2</accession>
<organism evidence="1 2">
    <name type="scientific">Ceratopteris richardii</name>
    <name type="common">Triangle waterfern</name>
    <dbReference type="NCBI Taxonomy" id="49495"/>
    <lineage>
        <taxon>Eukaryota</taxon>
        <taxon>Viridiplantae</taxon>
        <taxon>Streptophyta</taxon>
        <taxon>Embryophyta</taxon>
        <taxon>Tracheophyta</taxon>
        <taxon>Polypodiopsida</taxon>
        <taxon>Polypodiidae</taxon>
        <taxon>Polypodiales</taxon>
        <taxon>Pteridineae</taxon>
        <taxon>Pteridaceae</taxon>
        <taxon>Parkerioideae</taxon>
        <taxon>Ceratopteris</taxon>
    </lineage>
</organism>
<keyword evidence="2" id="KW-1185">Reference proteome</keyword>
<dbReference type="Proteomes" id="UP000825935">
    <property type="component" value="Chromosome 37"/>
</dbReference>
<dbReference type="AlphaFoldDB" id="A0A8T2Q7Z2"/>
<dbReference type="EMBL" id="CM035442">
    <property type="protein sequence ID" value="KAH7279673.1"/>
    <property type="molecule type" value="Genomic_DNA"/>
</dbReference>